<evidence type="ECO:0000313" key="3">
    <source>
        <dbReference type="Proteomes" id="UP001524642"/>
    </source>
</evidence>
<comment type="caution">
    <text evidence="2">The sequence shown here is derived from an EMBL/GenBank/DDBJ whole genome shotgun (WGS) entry which is preliminary data.</text>
</comment>
<dbReference type="PROSITE" id="PS51257">
    <property type="entry name" value="PROKAR_LIPOPROTEIN"/>
    <property type="match status" value="1"/>
</dbReference>
<dbReference type="InterPro" id="IPR029058">
    <property type="entry name" value="AB_hydrolase_fold"/>
</dbReference>
<dbReference type="Gene3D" id="3.40.50.1820">
    <property type="entry name" value="alpha/beta hydrolase"/>
    <property type="match status" value="2"/>
</dbReference>
<feature type="signal peptide" evidence="1">
    <location>
        <begin position="1"/>
        <end position="26"/>
    </location>
</feature>
<proteinExistence type="predicted"/>
<dbReference type="Proteomes" id="UP001524642">
    <property type="component" value="Unassembled WGS sequence"/>
</dbReference>
<dbReference type="EMBL" id="JANJOU010000002">
    <property type="protein sequence ID" value="MCR0981201.1"/>
    <property type="molecule type" value="Genomic_DNA"/>
</dbReference>
<sequence length="404" mass="41767">MIRSILQWLRTGAAALLLAAVGLATACAPFISAPDLGAETPFYAAPDLVQGLPGSLVRSEPIAGAPEGASAYHVLYRSTGLRDEPILVSGVVVVPSGPAPEGGRPVIAWAHPTSGVVPRCAPSLAFIRFWSIQGLREMLDRGFVVTATDYPGLGTAGPHPYLVGVSEARAVIDSVRAARALPGAQAGSSFAVWGHSQGGQAALFTGLLARTYGPELQLAGVAAAAPATDLAALLGDDLDTPAGKNLTAMTLWSWQRVFGAPTGEAVVPGAVPAMERLASECIESIYDLIARKETEKPLEQGFLRVPNLSAAEPWRSLLRANTPGTLPSGLPLLLAQGEADAIVRPEVTRAYMAESCAAGLPVRMLSLPGVGHGFAAYNTASVAVAWMADRFAGLAAPNDCAALR</sequence>
<reference evidence="2 3" key="1">
    <citation type="submission" date="2022-06" db="EMBL/GenBank/DDBJ databases">
        <title>Roseomonas CN29.</title>
        <authorList>
            <person name="Cheng Y."/>
            <person name="He X."/>
        </authorList>
    </citation>
    <scope>NUCLEOTIDE SEQUENCE [LARGE SCALE GENOMIC DNA]</scope>
    <source>
        <strain evidence="2 3">CN29</strain>
    </source>
</reference>
<feature type="chain" id="PRO_5046034945" evidence="1">
    <location>
        <begin position="27"/>
        <end position="404"/>
    </location>
</feature>
<dbReference type="PANTHER" id="PTHR34853">
    <property type="match status" value="1"/>
</dbReference>
<protein>
    <submittedName>
        <fullName evidence="2">Lipase family protein</fullName>
    </submittedName>
</protein>
<dbReference type="InterPro" id="IPR005152">
    <property type="entry name" value="Lipase_secreted"/>
</dbReference>
<organism evidence="2 3">
    <name type="scientific">Roseomonas populi</name>
    <dbReference type="NCBI Taxonomy" id="3121582"/>
    <lineage>
        <taxon>Bacteria</taxon>
        <taxon>Pseudomonadati</taxon>
        <taxon>Pseudomonadota</taxon>
        <taxon>Alphaproteobacteria</taxon>
        <taxon>Acetobacterales</taxon>
        <taxon>Roseomonadaceae</taxon>
        <taxon>Roseomonas</taxon>
    </lineage>
</organism>
<evidence type="ECO:0000256" key="1">
    <source>
        <dbReference type="SAM" id="SignalP"/>
    </source>
</evidence>
<accession>A0ABT1WZC2</accession>
<dbReference type="PANTHER" id="PTHR34853:SF1">
    <property type="entry name" value="LIPASE 5"/>
    <property type="match status" value="1"/>
</dbReference>
<keyword evidence="3" id="KW-1185">Reference proteome</keyword>
<gene>
    <name evidence="2" type="ORF">NRP21_03955</name>
</gene>
<keyword evidence="1" id="KW-0732">Signal</keyword>
<dbReference type="SUPFAM" id="SSF53474">
    <property type="entry name" value="alpha/beta-Hydrolases"/>
    <property type="match status" value="1"/>
</dbReference>
<dbReference type="Pfam" id="PF03583">
    <property type="entry name" value="LIP"/>
    <property type="match status" value="1"/>
</dbReference>
<evidence type="ECO:0000313" key="2">
    <source>
        <dbReference type="EMBL" id="MCR0981201.1"/>
    </source>
</evidence>
<name>A0ABT1WZC2_9PROT</name>
<dbReference type="RefSeq" id="WP_257714878.1">
    <property type="nucleotide sequence ID" value="NZ_JANJOU010000002.1"/>
</dbReference>
<dbReference type="PIRSF" id="PIRSF029171">
    <property type="entry name" value="Esterase_LipA"/>
    <property type="match status" value="1"/>
</dbReference>